<dbReference type="GO" id="GO:0005886">
    <property type="term" value="C:plasma membrane"/>
    <property type="evidence" value="ECO:0007669"/>
    <property type="project" value="UniProtKB-SubCell"/>
</dbReference>
<feature type="transmembrane region" description="Helical" evidence="7">
    <location>
        <begin position="551"/>
        <end position="576"/>
    </location>
</feature>
<evidence type="ECO:0000313" key="9">
    <source>
        <dbReference type="EMBL" id="TWU47189.1"/>
    </source>
</evidence>
<feature type="transmembrane region" description="Helical" evidence="7">
    <location>
        <begin position="224"/>
        <end position="244"/>
    </location>
</feature>
<feature type="transmembrane region" description="Helical" evidence="7">
    <location>
        <begin position="62"/>
        <end position="82"/>
    </location>
</feature>
<comment type="subcellular location">
    <subcellularLocation>
        <location evidence="1">Cell membrane</location>
        <topology evidence="1">Multi-pass membrane protein</topology>
    </subcellularLocation>
</comment>
<dbReference type="OrthoDB" id="9761224at2"/>
<sequence>MSTLLIAVGAMVAYLVAYHTYGRWLARKIFRLDPLAGVPSVELNDDCDFVPTNKSVLFGHHFTSIAGTGPIVGPAIAVMWGWLPALVWVLLGSILVGAVHDFGSLVVSIRSRGQTVGDVAGRVLNRRVRMLFLLILFMALTIVLAIFGLVIATVFKQYPASIIPCLVQIPIAVAIGMWLHRKNVNLLIPSILALVAMYVSLIHGNDGFLGSINQAMSQWSVITWVLLLLIYSYVASVLPVWLLLQPRDYINSLQLITALGLVVVGLVVAGLFGGAPIEASGKRIPLEIVAPMIRMDPVGAPSVIPFLFITIACGACSGFHCLVSSGTSSKQIKNESDALFVGYGSMLAEGFLATIVILACVAGLGLGASAVGSTDVLTGADAFNARYATWASAKGLGPTVGAFVDGSANFLKAIAVPSQIAVAIMGVLVASFAGTTLDTACRLQRYVIQELAATFVGDQADRDKLGKPKRSFNPMVWLTNKHGATIFAVTLGVIIAALPAPQTPVTFAESITGNLPADYVAANSDLPTAATAGGLGGAAWWLTTFAGKGGLILWPLFGATNQLLAGLAFLVISFFLWRRRVPVWFIVIPMIFMLIVPAWAMLSELPGWLSEDNPNWVVIGVGIATLVLEAWMLIEAAILWPRVRGILETPAAVPNREGNA</sequence>
<feature type="transmembrane region" description="Helical" evidence="7">
    <location>
        <begin position="583"/>
        <end position="602"/>
    </location>
</feature>
<feature type="transmembrane region" description="Helical" evidence="7">
    <location>
        <begin position="614"/>
        <end position="634"/>
    </location>
</feature>
<evidence type="ECO:0000256" key="3">
    <source>
        <dbReference type="ARBA" id="ARBA00022475"/>
    </source>
</evidence>
<organism evidence="9 10">
    <name type="scientific">Rubripirellula tenax</name>
    <dbReference type="NCBI Taxonomy" id="2528015"/>
    <lineage>
        <taxon>Bacteria</taxon>
        <taxon>Pseudomonadati</taxon>
        <taxon>Planctomycetota</taxon>
        <taxon>Planctomycetia</taxon>
        <taxon>Pirellulales</taxon>
        <taxon>Pirellulaceae</taxon>
        <taxon>Rubripirellula</taxon>
    </lineage>
</organism>
<feature type="transmembrane region" description="Helical" evidence="7">
    <location>
        <begin position="186"/>
        <end position="204"/>
    </location>
</feature>
<feature type="transmembrane region" description="Helical" evidence="7">
    <location>
        <begin position="256"/>
        <end position="277"/>
    </location>
</feature>
<evidence type="ECO:0000256" key="7">
    <source>
        <dbReference type="SAM" id="Phobius"/>
    </source>
</evidence>
<feature type="domain" description="CstA N-terminal" evidence="8">
    <location>
        <begin position="4"/>
        <end position="469"/>
    </location>
</feature>
<dbReference type="RefSeq" id="WP_146460824.1">
    <property type="nucleotide sequence ID" value="NZ_SJPW01000007.1"/>
</dbReference>
<dbReference type="PANTHER" id="PTHR30252:SF0">
    <property type="entry name" value="PEPTIDE TRANSPORTER CSTA"/>
    <property type="match status" value="1"/>
</dbReference>
<keyword evidence="4 7" id="KW-0812">Transmembrane</keyword>
<keyword evidence="6 7" id="KW-0472">Membrane</keyword>
<feature type="transmembrane region" description="Helical" evidence="7">
    <location>
        <begin position="303"/>
        <end position="326"/>
    </location>
</feature>
<dbReference type="GO" id="GO:0009267">
    <property type="term" value="P:cellular response to starvation"/>
    <property type="evidence" value="ECO:0007669"/>
    <property type="project" value="InterPro"/>
</dbReference>
<dbReference type="InterPro" id="IPR003706">
    <property type="entry name" value="CstA_N"/>
</dbReference>
<comment type="similarity">
    <text evidence="2">Belongs to the peptide transporter carbon starvation (CstA) (TC 2.A.114) family.</text>
</comment>
<feature type="transmembrane region" description="Helical" evidence="7">
    <location>
        <begin position="483"/>
        <end position="500"/>
    </location>
</feature>
<proteinExistence type="inferred from homology"/>
<accession>A0A5C6EIV2</accession>
<evidence type="ECO:0000256" key="1">
    <source>
        <dbReference type="ARBA" id="ARBA00004651"/>
    </source>
</evidence>
<name>A0A5C6EIV2_9BACT</name>
<dbReference type="PANTHER" id="PTHR30252">
    <property type="entry name" value="INNER MEMBRANE PEPTIDE TRANSPORTER"/>
    <property type="match status" value="1"/>
</dbReference>
<dbReference type="InterPro" id="IPR051605">
    <property type="entry name" value="CstA"/>
</dbReference>
<feature type="transmembrane region" description="Helical" evidence="7">
    <location>
        <begin position="414"/>
        <end position="437"/>
    </location>
</feature>
<gene>
    <name evidence="9" type="primary">cstA</name>
    <name evidence="9" type="ORF">Poly51_49870</name>
</gene>
<keyword evidence="10" id="KW-1185">Reference proteome</keyword>
<feature type="transmembrane region" description="Helical" evidence="7">
    <location>
        <begin position="88"/>
        <end position="109"/>
    </location>
</feature>
<feature type="transmembrane region" description="Helical" evidence="7">
    <location>
        <begin position="6"/>
        <end position="26"/>
    </location>
</feature>
<dbReference type="Pfam" id="PF02554">
    <property type="entry name" value="CstA"/>
    <property type="match status" value="2"/>
</dbReference>
<protein>
    <submittedName>
        <fullName evidence="9">Carbon starvation protein A</fullName>
    </submittedName>
</protein>
<keyword evidence="5 7" id="KW-1133">Transmembrane helix</keyword>
<evidence type="ECO:0000256" key="2">
    <source>
        <dbReference type="ARBA" id="ARBA00007755"/>
    </source>
</evidence>
<feature type="domain" description="CstA N-terminal" evidence="8">
    <location>
        <begin position="544"/>
        <end position="598"/>
    </location>
</feature>
<evidence type="ECO:0000313" key="10">
    <source>
        <dbReference type="Proteomes" id="UP000318288"/>
    </source>
</evidence>
<dbReference type="Proteomes" id="UP000318288">
    <property type="component" value="Unassembled WGS sequence"/>
</dbReference>
<feature type="transmembrane region" description="Helical" evidence="7">
    <location>
        <begin position="338"/>
        <end position="366"/>
    </location>
</feature>
<feature type="transmembrane region" description="Helical" evidence="7">
    <location>
        <begin position="130"/>
        <end position="155"/>
    </location>
</feature>
<feature type="transmembrane region" description="Helical" evidence="7">
    <location>
        <begin position="161"/>
        <end position="179"/>
    </location>
</feature>
<evidence type="ECO:0000256" key="6">
    <source>
        <dbReference type="ARBA" id="ARBA00023136"/>
    </source>
</evidence>
<keyword evidence="3" id="KW-1003">Cell membrane</keyword>
<dbReference type="EMBL" id="SJPW01000007">
    <property type="protein sequence ID" value="TWU47189.1"/>
    <property type="molecule type" value="Genomic_DNA"/>
</dbReference>
<evidence type="ECO:0000259" key="8">
    <source>
        <dbReference type="Pfam" id="PF02554"/>
    </source>
</evidence>
<reference evidence="9 10" key="1">
    <citation type="submission" date="2019-02" db="EMBL/GenBank/DDBJ databases">
        <title>Deep-cultivation of Planctomycetes and their phenomic and genomic characterization uncovers novel biology.</title>
        <authorList>
            <person name="Wiegand S."/>
            <person name="Jogler M."/>
            <person name="Boedeker C."/>
            <person name="Pinto D."/>
            <person name="Vollmers J."/>
            <person name="Rivas-Marin E."/>
            <person name="Kohn T."/>
            <person name="Peeters S.H."/>
            <person name="Heuer A."/>
            <person name="Rast P."/>
            <person name="Oberbeckmann S."/>
            <person name="Bunk B."/>
            <person name="Jeske O."/>
            <person name="Meyerdierks A."/>
            <person name="Storesund J.E."/>
            <person name="Kallscheuer N."/>
            <person name="Luecker S."/>
            <person name="Lage O.M."/>
            <person name="Pohl T."/>
            <person name="Merkel B.J."/>
            <person name="Hornburger P."/>
            <person name="Mueller R.-W."/>
            <person name="Bruemmer F."/>
            <person name="Labrenz M."/>
            <person name="Spormann A.M."/>
            <person name="Op Den Camp H."/>
            <person name="Overmann J."/>
            <person name="Amann R."/>
            <person name="Jetten M.S.M."/>
            <person name="Mascher T."/>
            <person name="Medema M.H."/>
            <person name="Devos D.P."/>
            <person name="Kaster A.-K."/>
            <person name="Ovreas L."/>
            <person name="Rohde M."/>
            <person name="Galperin M.Y."/>
            <person name="Jogler C."/>
        </authorList>
    </citation>
    <scope>NUCLEOTIDE SEQUENCE [LARGE SCALE GENOMIC DNA]</scope>
    <source>
        <strain evidence="9 10">Poly51</strain>
    </source>
</reference>
<evidence type="ECO:0000256" key="5">
    <source>
        <dbReference type="ARBA" id="ARBA00022989"/>
    </source>
</evidence>
<comment type="caution">
    <text evidence="9">The sequence shown here is derived from an EMBL/GenBank/DDBJ whole genome shotgun (WGS) entry which is preliminary data.</text>
</comment>
<evidence type="ECO:0000256" key="4">
    <source>
        <dbReference type="ARBA" id="ARBA00022692"/>
    </source>
</evidence>
<dbReference type="AlphaFoldDB" id="A0A5C6EIV2"/>